<evidence type="ECO:0000313" key="1">
    <source>
        <dbReference type="EMBL" id="KAI4464221.1"/>
    </source>
</evidence>
<evidence type="ECO:0000313" key="2">
    <source>
        <dbReference type="Proteomes" id="UP001056778"/>
    </source>
</evidence>
<proteinExistence type="predicted"/>
<comment type="caution">
    <text evidence="1">The sequence shown here is derived from an EMBL/GenBank/DDBJ whole genome shotgun (WGS) entry which is preliminary data.</text>
</comment>
<sequence length="625" mass="72762">MQYAYHVMQPAAIIEQTPSQKFMIPTDDASTKGFLLKTKGCRIPELKPIDGNIKRFIFAEKAVVCNNGRPPLVESNQTCLFIVKSALEAYDVNITSLLTCCYQMFLRIDPTDGKKYGKIKFKDCIAFNDSIEVDDKAEFVKVTCLYNNTMLYKDFFSFIPLKPIPPLKNSETKLNVLILGIDSVSRLNFHRQMPKTSAALRKIKTVELLGYNKVGDNTFPNLIPVLTGWNESELKKNCWPNTTSYFDDCPFIWKRFAENGYATAFAEDASWMGIFNYQRRGFKQQPTHYFWDTFDGEAEKQIGNKHRMNVDQCLGPREAYKVLVNYAEKFVESIQFLYNKPYFGFFWSSSLSHDFLNKPKLGDEFFEGFISRLYQKNLLQNTVFIFMSDHGIRWGDIRSTFQGRIEERLPFIHIYIPEWYRNDFPLAYSNLARNSQRLTTPYDLHKTLEDLLDPYALSRDFLHRRQENRTERREYSLFEAISPERTCENATISEHWCTCQSTVKIATNESVVVEAANFTVDFINRLLVGYADCVSLELDEVLDSSLQMQQQDIEGKRSKRDYTLTLRTKPGSALFEATVRRESKENQNYDYEIVGTISRINLYGRQSLCMADFHLKLYCFCRQLL</sequence>
<gene>
    <name evidence="1" type="ORF">MML48_3g00003015</name>
</gene>
<accession>A0ACB9TBP7</accession>
<reference evidence="1" key="1">
    <citation type="submission" date="2022-04" db="EMBL/GenBank/DDBJ databases">
        <title>Chromosome-scale genome assembly of Holotrichia oblita Faldermann.</title>
        <authorList>
            <person name="Rongchong L."/>
        </authorList>
    </citation>
    <scope>NUCLEOTIDE SEQUENCE</scope>
    <source>
        <strain evidence="1">81SQS9</strain>
    </source>
</reference>
<dbReference type="Proteomes" id="UP001056778">
    <property type="component" value="Chromosome 3"/>
</dbReference>
<dbReference type="EMBL" id="CM043017">
    <property type="protein sequence ID" value="KAI4464221.1"/>
    <property type="molecule type" value="Genomic_DNA"/>
</dbReference>
<name>A0ACB9TBP7_HOLOL</name>
<organism evidence="1 2">
    <name type="scientific">Holotrichia oblita</name>
    <name type="common">Chafer beetle</name>
    <dbReference type="NCBI Taxonomy" id="644536"/>
    <lineage>
        <taxon>Eukaryota</taxon>
        <taxon>Metazoa</taxon>
        <taxon>Ecdysozoa</taxon>
        <taxon>Arthropoda</taxon>
        <taxon>Hexapoda</taxon>
        <taxon>Insecta</taxon>
        <taxon>Pterygota</taxon>
        <taxon>Neoptera</taxon>
        <taxon>Endopterygota</taxon>
        <taxon>Coleoptera</taxon>
        <taxon>Polyphaga</taxon>
        <taxon>Scarabaeiformia</taxon>
        <taxon>Scarabaeidae</taxon>
        <taxon>Melolonthinae</taxon>
        <taxon>Holotrichia</taxon>
    </lineage>
</organism>
<protein>
    <submittedName>
        <fullName evidence="1">Uncharacterized protein</fullName>
    </submittedName>
</protein>
<keyword evidence="2" id="KW-1185">Reference proteome</keyword>